<feature type="region of interest" description="Disordered" evidence="8">
    <location>
        <begin position="1"/>
        <end position="29"/>
    </location>
</feature>
<dbReference type="InterPro" id="IPR000515">
    <property type="entry name" value="MetI-like"/>
</dbReference>
<gene>
    <name evidence="10" type="ORF">GCM10023258_05230</name>
</gene>
<evidence type="ECO:0000313" key="10">
    <source>
        <dbReference type="EMBL" id="GAA5018424.1"/>
    </source>
</evidence>
<comment type="similarity">
    <text evidence="7">Belongs to the binding-protein-dependent transport system permease family.</text>
</comment>
<dbReference type="EMBL" id="BAABIW010000006">
    <property type="protein sequence ID" value="GAA5018424.1"/>
    <property type="molecule type" value="Genomic_DNA"/>
</dbReference>
<organism evidence="10 11">
    <name type="scientific">Terrabacter aeriphilus</name>
    <dbReference type="NCBI Taxonomy" id="515662"/>
    <lineage>
        <taxon>Bacteria</taxon>
        <taxon>Bacillati</taxon>
        <taxon>Actinomycetota</taxon>
        <taxon>Actinomycetes</taxon>
        <taxon>Micrococcales</taxon>
        <taxon>Intrasporangiaceae</taxon>
        <taxon>Terrabacter</taxon>
    </lineage>
</organism>
<evidence type="ECO:0000256" key="1">
    <source>
        <dbReference type="ARBA" id="ARBA00004651"/>
    </source>
</evidence>
<keyword evidence="4 7" id="KW-0812">Transmembrane</keyword>
<evidence type="ECO:0000256" key="2">
    <source>
        <dbReference type="ARBA" id="ARBA00022448"/>
    </source>
</evidence>
<comment type="caution">
    <text evidence="10">The sequence shown here is derived from an EMBL/GenBank/DDBJ whole genome shotgun (WGS) entry which is preliminary data.</text>
</comment>
<feature type="transmembrane region" description="Helical" evidence="7">
    <location>
        <begin position="138"/>
        <end position="158"/>
    </location>
</feature>
<dbReference type="Gene3D" id="1.10.3720.10">
    <property type="entry name" value="MetI-like"/>
    <property type="match status" value="1"/>
</dbReference>
<keyword evidence="2 7" id="KW-0813">Transport</keyword>
<feature type="transmembrane region" description="Helical" evidence="7">
    <location>
        <begin position="245"/>
        <end position="267"/>
    </location>
</feature>
<feature type="transmembrane region" description="Helical" evidence="7">
    <location>
        <begin position="187"/>
        <end position="210"/>
    </location>
</feature>
<dbReference type="PANTHER" id="PTHR30193:SF41">
    <property type="entry name" value="DIACETYLCHITOBIOSE UPTAKE SYSTEM PERMEASE PROTEIN NGCF"/>
    <property type="match status" value="1"/>
</dbReference>
<dbReference type="InterPro" id="IPR051393">
    <property type="entry name" value="ABC_transporter_permease"/>
</dbReference>
<feature type="transmembrane region" description="Helical" evidence="7">
    <location>
        <begin position="298"/>
        <end position="318"/>
    </location>
</feature>
<evidence type="ECO:0000256" key="5">
    <source>
        <dbReference type="ARBA" id="ARBA00022989"/>
    </source>
</evidence>
<accession>A0ABP9J427</accession>
<keyword evidence="11" id="KW-1185">Reference proteome</keyword>
<keyword evidence="3" id="KW-1003">Cell membrane</keyword>
<dbReference type="RefSeq" id="WP_345505869.1">
    <property type="nucleotide sequence ID" value="NZ_BAABIW010000006.1"/>
</dbReference>
<dbReference type="SUPFAM" id="SSF161098">
    <property type="entry name" value="MetI-like"/>
    <property type="match status" value="1"/>
</dbReference>
<sequence length="328" mass="35725">MAVTTAQPTRPSSGAPPAPGGRRSRGATSGIHGSRWTPYLFLTPFLVLFLTFVAVPGVLGIWISLHDWDFLLPNKPFVGGQNYADLLDSGSPQFEPFWNGMKATGIFVVISVPFLVSLPLLLAIVLNRKFPGRTFFRAVFFAPFVLGVAVVGLMWRYLLDPSFGMVNGLLGALGLPDDTAWTTEQPYAWISLAAVTIWWTIGFNAVIYLAGLADIPVEHYEAAEIDGASAWQKLRYITIPGLRPVLVFIVVTTILASANMFGQSYLITKGGPGDSTRTAIMEITDLGLSQYRMGQASAMSYVLAVFLALVSLLNFWLLREKKAKGEAS</sequence>
<dbReference type="PANTHER" id="PTHR30193">
    <property type="entry name" value="ABC TRANSPORTER PERMEASE PROTEIN"/>
    <property type="match status" value="1"/>
</dbReference>
<evidence type="ECO:0000256" key="6">
    <source>
        <dbReference type="ARBA" id="ARBA00023136"/>
    </source>
</evidence>
<comment type="subcellular location">
    <subcellularLocation>
        <location evidence="1 7">Cell membrane</location>
        <topology evidence="1 7">Multi-pass membrane protein</topology>
    </subcellularLocation>
</comment>
<keyword evidence="5 7" id="KW-1133">Transmembrane helix</keyword>
<feature type="transmembrane region" description="Helical" evidence="7">
    <location>
        <begin position="106"/>
        <end position="126"/>
    </location>
</feature>
<protein>
    <submittedName>
        <fullName evidence="10">Sugar ABC transporter permease</fullName>
    </submittedName>
</protein>
<feature type="domain" description="ABC transmembrane type-1" evidence="9">
    <location>
        <begin position="101"/>
        <end position="314"/>
    </location>
</feature>
<dbReference type="Pfam" id="PF00528">
    <property type="entry name" value="BPD_transp_1"/>
    <property type="match status" value="1"/>
</dbReference>
<evidence type="ECO:0000259" key="9">
    <source>
        <dbReference type="PROSITE" id="PS50928"/>
    </source>
</evidence>
<evidence type="ECO:0000256" key="7">
    <source>
        <dbReference type="RuleBase" id="RU363032"/>
    </source>
</evidence>
<reference evidence="11" key="1">
    <citation type="journal article" date="2019" name="Int. J. Syst. Evol. Microbiol.">
        <title>The Global Catalogue of Microorganisms (GCM) 10K type strain sequencing project: providing services to taxonomists for standard genome sequencing and annotation.</title>
        <authorList>
            <consortium name="The Broad Institute Genomics Platform"/>
            <consortium name="The Broad Institute Genome Sequencing Center for Infectious Disease"/>
            <person name="Wu L."/>
            <person name="Ma J."/>
        </authorList>
    </citation>
    <scope>NUCLEOTIDE SEQUENCE [LARGE SCALE GENOMIC DNA]</scope>
    <source>
        <strain evidence="11">JCM 17687</strain>
    </source>
</reference>
<evidence type="ECO:0000313" key="11">
    <source>
        <dbReference type="Proteomes" id="UP001500427"/>
    </source>
</evidence>
<keyword evidence="6 7" id="KW-0472">Membrane</keyword>
<dbReference type="PROSITE" id="PS50928">
    <property type="entry name" value="ABC_TM1"/>
    <property type="match status" value="1"/>
</dbReference>
<evidence type="ECO:0000256" key="4">
    <source>
        <dbReference type="ARBA" id="ARBA00022692"/>
    </source>
</evidence>
<name>A0ABP9J427_9MICO</name>
<evidence type="ECO:0000256" key="3">
    <source>
        <dbReference type="ARBA" id="ARBA00022475"/>
    </source>
</evidence>
<feature type="transmembrane region" description="Helical" evidence="7">
    <location>
        <begin position="39"/>
        <end position="65"/>
    </location>
</feature>
<dbReference type="Proteomes" id="UP001500427">
    <property type="component" value="Unassembled WGS sequence"/>
</dbReference>
<dbReference type="CDD" id="cd06261">
    <property type="entry name" value="TM_PBP2"/>
    <property type="match status" value="1"/>
</dbReference>
<evidence type="ECO:0000256" key="8">
    <source>
        <dbReference type="SAM" id="MobiDB-lite"/>
    </source>
</evidence>
<proteinExistence type="inferred from homology"/>
<dbReference type="InterPro" id="IPR035906">
    <property type="entry name" value="MetI-like_sf"/>
</dbReference>